<evidence type="ECO:0000256" key="4">
    <source>
        <dbReference type="ARBA" id="ARBA00023186"/>
    </source>
</evidence>
<accession>A0AAV9PVS8</accession>
<dbReference type="InterPro" id="IPR019098">
    <property type="entry name" value="Histone_chaperone_domain_CHZ"/>
</dbReference>
<feature type="region of interest" description="Disordered" evidence="7">
    <location>
        <begin position="1"/>
        <end position="119"/>
    </location>
</feature>
<evidence type="ECO:0000256" key="6">
    <source>
        <dbReference type="ARBA" id="ARBA00025877"/>
    </source>
</evidence>
<comment type="similarity">
    <text evidence="3">Belongs to the CHZ1 family.</text>
</comment>
<evidence type="ECO:0000256" key="2">
    <source>
        <dbReference type="ARBA" id="ARBA00004123"/>
    </source>
</evidence>
<comment type="subunit">
    <text evidence="6">Forms a heterotrimer with H2A.Z-H2B, stabilizing the association of the histone dimer. Also, with a lower affinity, forms a heterotrimer with H2A-H2B.</text>
</comment>
<dbReference type="SMART" id="SM01082">
    <property type="entry name" value="CHZ"/>
    <property type="match status" value="1"/>
</dbReference>
<dbReference type="AlphaFoldDB" id="A0AAV9PVS8"/>
<proteinExistence type="inferred from homology"/>
<feature type="compositionally biased region" description="Acidic residues" evidence="7">
    <location>
        <begin position="95"/>
        <end position="119"/>
    </location>
</feature>
<evidence type="ECO:0000256" key="1">
    <source>
        <dbReference type="ARBA" id="ARBA00002212"/>
    </source>
</evidence>
<evidence type="ECO:0000313" key="10">
    <source>
        <dbReference type="Proteomes" id="UP001345827"/>
    </source>
</evidence>
<comment type="subcellular location">
    <subcellularLocation>
        <location evidence="2">Nucleus</location>
    </subcellularLocation>
</comment>
<evidence type="ECO:0000256" key="7">
    <source>
        <dbReference type="SAM" id="MobiDB-lite"/>
    </source>
</evidence>
<comment type="caution">
    <text evidence="9">The sequence shown here is derived from an EMBL/GenBank/DDBJ whole genome shotgun (WGS) entry which is preliminary data.</text>
</comment>
<dbReference type="Proteomes" id="UP001345827">
    <property type="component" value="Unassembled WGS sequence"/>
</dbReference>
<keyword evidence="10" id="KW-1185">Reference proteome</keyword>
<keyword evidence="4" id="KW-0143">Chaperone</keyword>
<evidence type="ECO:0000313" key="9">
    <source>
        <dbReference type="EMBL" id="KAK5528055.1"/>
    </source>
</evidence>
<feature type="compositionally biased region" description="Acidic residues" evidence="7">
    <location>
        <begin position="37"/>
        <end position="68"/>
    </location>
</feature>
<dbReference type="GO" id="GO:0005634">
    <property type="term" value="C:nucleus"/>
    <property type="evidence" value="ECO:0007669"/>
    <property type="project" value="UniProtKB-SubCell"/>
</dbReference>
<dbReference type="Pfam" id="PF09649">
    <property type="entry name" value="CHZ"/>
    <property type="match status" value="1"/>
</dbReference>
<keyword evidence="5" id="KW-0539">Nucleus</keyword>
<sequence length="119" mass="13353">MSSNGETVPEGTNEVTSQLGEVGKGKGKAVEQPRAMEEDEESEEESAAEEQPEPEEDVEDEDMEEIDPDNIIQGRTRRKQINWAEAEQKSKDAGDEIDDDEDDEDDDFEAEDDDEEMKG</sequence>
<reference evidence="9 10" key="1">
    <citation type="submission" date="2023-06" db="EMBL/GenBank/DDBJ databases">
        <title>Black Yeasts Isolated from many extreme environments.</title>
        <authorList>
            <person name="Coleine C."/>
            <person name="Stajich J.E."/>
            <person name="Selbmann L."/>
        </authorList>
    </citation>
    <scope>NUCLEOTIDE SEQUENCE [LARGE SCALE GENOMIC DNA]</scope>
    <source>
        <strain evidence="9 10">CCFEE 5887</strain>
    </source>
</reference>
<evidence type="ECO:0000256" key="3">
    <source>
        <dbReference type="ARBA" id="ARBA00008057"/>
    </source>
</evidence>
<name>A0AAV9PVS8_9PEZI</name>
<comment type="function">
    <text evidence="1">Forms a chaperone-bound H2A.Z-H2B complex that acts as a source for SWR1 complex-dependent H2A to H2A.Z histone replacement in chromatin.</text>
</comment>
<evidence type="ECO:0000259" key="8">
    <source>
        <dbReference type="SMART" id="SM01082"/>
    </source>
</evidence>
<dbReference type="EMBL" id="JAXLQG010000029">
    <property type="protein sequence ID" value="KAK5528055.1"/>
    <property type="molecule type" value="Genomic_DNA"/>
</dbReference>
<feature type="domain" description="Histone chaperone" evidence="8">
    <location>
        <begin position="57"/>
        <end position="92"/>
    </location>
</feature>
<organism evidence="9 10">
    <name type="scientific">Vermiconidia calcicola</name>
    <dbReference type="NCBI Taxonomy" id="1690605"/>
    <lineage>
        <taxon>Eukaryota</taxon>
        <taxon>Fungi</taxon>
        <taxon>Dikarya</taxon>
        <taxon>Ascomycota</taxon>
        <taxon>Pezizomycotina</taxon>
        <taxon>Dothideomycetes</taxon>
        <taxon>Dothideomycetidae</taxon>
        <taxon>Mycosphaerellales</taxon>
        <taxon>Extremaceae</taxon>
        <taxon>Vermiconidia</taxon>
    </lineage>
</organism>
<gene>
    <name evidence="9" type="ORF">LTR25_010721</name>
</gene>
<protein>
    <recommendedName>
        <fullName evidence="8">Histone chaperone domain-containing protein</fullName>
    </recommendedName>
</protein>
<evidence type="ECO:0000256" key="5">
    <source>
        <dbReference type="ARBA" id="ARBA00023242"/>
    </source>
</evidence>